<comment type="caution">
    <text evidence="9">The sequence shown here is derived from an EMBL/GenBank/DDBJ whole genome shotgun (WGS) entry which is preliminary data.</text>
</comment>
<dbReference type="InterPro" id="IPR003656">
    <property type="entry name" value="Znf_BED"/>
</dbReference>
<evidence type="ECO:0000256" key="4">
    <source>
        <dbReference type="ARBA" id="ARBA00022833"/>
    </source>
</evidence>
<dbReference type="InterPro" id="IPR013087">
    <property type="entry name" value="Znf_C2H2_type"/>
</dbReference>
<evidence type="ECO:0000259" key="8">
    <source>
        <dbReference type="PROSITE" id="PS50808"/>
    </source>
</evidence>
<accession>A0A9W7ZSB4</accession>
<dbReference type="CDD" id="cd20908">
    <property type="entry name" value="SUF4-like"/>
    <property type="match status" value="1"/>
</dbReference>
<evidence type="ECO:0000256" key="3">
    <source>
        <dbReference type="ARBA" id="ARBA00022771"/>
    </source>
</evidence>
<organism evidence="9 10">
    <name type="scientific">Mycoemilia scoparia</name>
    <dbReference type="NCBI Taxonomy" id="417184"/>
    <lineage>
        <taxon>Eukaryota</taxon>
        <taxon>Fungi</taxon>
        <taxon>Fungi incertae sedis</taxon>
        <taxon>Zoopagomycota</taxon>
        <taxon>Kickxellomycotina</taxon>
        <taxon>Kickxellomycetes</taxon>
        <taxon>Kickxellales</taxon>
        <taxon>Kickxellaceae</taxon>
        <taxon>Mycoemilia</taxon>
    </lineage>
</organism>
<dbReference type="AlphaFoldDB" id="A0A9W7ZSB4"/>
<feature type="region of interest" description="Disordered" evidence="7">
    <location>
        <begin position="220"/>
        <end position="309"/>
    </location>
</feature>
<proteinExistence type="predicted"/>
<dbReference type="PROSITE" id="PS00028">
    <property type="entry name" value="ZINC_FINGER_C2H2_1"/>
    <property type="match status" value="1"/>
</dbReference>
<comment type="subcellular location">
    <subcellularLocation>
        <location evidence="1">Nucleus</location>
    </subcellularLocation>
</comment>
<dbReference type="SUPFAM" id="SSF57667">
    <property type="entry name" value="beta-beta-alpha zinc fingers"/>
    <property type="match status" value="1"/>
</dbReference>
<dbReference type="PANTHER" id="PTHR23215:SF0">
    <property type="entry name" value="BUB3-INTERACTING AND GLEBS MOTIF-CONTAINING PROTEIN ZNF207"/>
    <property type="match status" value="1"/>
</dbReference>
<feature type="compositionally biased region" description="Polar residues" evidence="7">
    <location>
        <begin position="113"/>
        <end position="124"/>
    </location>
</feature>
<evidence type="ECO:0000256" key="2">
    <source>
        <dbReference type="ARBA" id="ARBA00022723"/>
    </source>
</evidence>
<dbReference type="PROSITE" id="PS50808">
    <property type="entry name" value="ZF_BED"/>
    <property type="match status" value="1"/>
</dbReference>
<reference evidence="9" key="1">
    <citation type="submission" date="2022-07" db="EMBL/GenBank/DDBJ databases">
        <title>Phylogenomic reconstructions and comparative analyses of Kickxellomycotina fungi.</title>
        <authorList>
            <person name="Reynolds N.K."/>
            <person name="Stajich J.E."/>
            <person name="Barry K."/>
            <person name="Grigoriev I.V."/>
            <person name="Crous P."/>
            <person name="Smith M.E."/>
        </authorList>
    </citation>
    <scope>NUCLEOTIDE SEQUENCE</scope>
    <source>
        <strain evidence="9">NBRC 100468</strain>
    </source>
</reference>
<feature type="compositionally biased region" description="Basic and acidic residues" evidence="7">
    <location>
        <begin position="268"/>
        <end position="279"/>
    </location>
</feature>
<evidence type="ECO:0000256" key="7">
    <source>
        <dbReference type="SAM" id="MobiDB-lite"/>
    </source>
</evidence>
<feature type="compositionally biased region" description="Low complexity" evidence="7">
    <location>
        <begin position="242"/>
        <end position="254"/>
    </location>
</feature>
<evidence type="ECO:0000256" key="6">
    <source>
        <dbReference type="PROSITE-ProRule" id="PRU00027"/>
    </source>
</evidence>
<name>A0A9W7ZSB4_9FUNG</name>
<dbReference type="EMBL" id="JANBPU010000165">
    <property type="protein sequence ID" value="KAJ1915044.1"/>
    <property type="molecule type" value="Genomic_DNA"/>
</dbReference>
<feature type="compositionally biased region" description="Polar residues" evidence="7">
    <location>
        <begin position="256"/>
        <end position="267"/>
    </location>
</feature>
<protein>
    <recommendedName>
        <fullName evidence="8">BED-type domain-containing protein</fullName>
    </recommendedName>
</protein>
<dbReference type="PANTHER" id="PTHR23215">
    <property type="entry name" value="ZINC FINGER PROTEIN 207"/>
    <property type="match status" value="1"/>
</dbReference>
<feature type="compositionally biased region" description="Polar residues" evidence="7">
    <location>
        <begin position="94"/>
        <end position="105"/>
    </location>
</feature>
<dbReference type="Proteomes" id="UP001150538">
    <property type="component" value="Unassembled WGS sequence"/>
</dbReference>
<dbReference type="InterPro" id="IPR036236">
    <property type="entry name" value="Znf_C2H2_sf"/>
</dbReference>
<feature type="region of interest" description="Disordered" evidence="7">
    <location>
        <begin position="88"/>
        <end position="124"/>
    </location>
</feature>
<evidence type="ECO:0000313" key="10">
    <source>
        <dbReference type="Proteomes" id="UP001150538"/>
    </source>
</evidence>
<keyword evidence="3 6" id="KW-0863">Zinc-finger</keyword>
<evidence type="ECO:0000256" key="5">
    <source>
        <dbReference type="ARBA" id="ARBA00023242"/>
    </source>
</evidence>
<evidence type="ECO:0000313" key="9">
    <source>
        <dbReference type="EMBL" id="KAJ1915044.1"/>
    </source>
</evidence>
<keyword evidence="4" id="KW-0862">Zinc</keyword>
<gene>
    <name evidence="9" type="ORF">H4219_004513</name>
</gene>
<sequence>MGKKKSKKQQFKPWCWYCNREFEDEKILIQHQKAKHFKCQICSKRLNTAGGMVIHVAQVHKETVKKVPNAHPGRDSVEIEIFGMSGIPPEDLVSRQQVPDTNEQQPALKKQRTSAYQQPGVNSANFNPSVIQQQLEHHLQAGQITAHQPYPGIQMQYGYPPAPYPHAYAQPSISPPTIPTMPRPLPHIPPHGFNFAHHPVYHHRPFPFQPPIGVTQGQMYNQHVFPGPPHPPLQPPAMAKTAAQPPQQIPPAAATSGYNHTSAAVSTETEKPKHDRPKPPEPPTQAKSDLDNKSNDAPLNETLTAHKGPHLVYDNSEKSIEEIRADLALYSTLVSATKS</sequence>
<keyword evidence="2" id="KW-0479">Metal-binding</keyword>
<dbReference type="GO" id="GO:0003677">
    <property type="term" value="F:DNA binding"/>
    <property type="evidence" value="ECO:0007669"/>
    <property type="project" value="InterPro"/>
</dbReference>
<keyword evidence="5" id="KW-0539">Nucleus</keyword>
<dbReference type="Gene3D" id="3.30.160.60">
    <property type="entry name" value="Classic Zinc Finger"/>
    <property type="match status" value="1"/>
</dbReference>
<dbReference type="GO" id="GO:0008270">
    <property type="term" value="F:zinc ion binding"/>
    <property type="evidence" value="ECO:0007669"/>
    <property type="project" value="UniProtKB-KW"/>
</dbReference>
<keyword evidence="10" id="KW-1185">Reference proteome</keyword>
<dbReference type="SMART" id="SM00355">
    <property type="entry name" value="ZnF_C2H2"/>
    <property type="match status" value="2"/>
</dbReference>
<feature type="compositionally biased region" description="Pro residues" evidence="7">
    <location>
        <begin position="226"/>
        <end position="235"/>
    </location>
</feature>
<evidence type="ECO:0000256" key="1">
    <source>
        <dbReference type="ARBA" id="ARBA00004123"/>
    </source>
</evidence>
<dbReference type="GO" id="GO:0005634">
    <property type="term" value="C:nucleus"/>
    <property type="evidence" value="ECO:0007669"/>
    <property type="project" value="UniProtKB-SubCell"/>
</dbReference>
<dbReference type="OrthoDB" id="1306014at2759"/>
<feature type="domain" description="BED-type" evidence="8">
    <location>
        <begin position="8"/>
        <end position="67"/>
    </location>
</feature>